<proteinExistence type="predicted"/>
<gene>
    <name evidence="1" type="ORF">LVIROSA_LOCUS19048</name>
</gene>
<comment type="caution">
    <text evidence="1">The sequence shown here is derived from an EMBL/GenBank/DDBJ whole genome shotgun (WGS) entry which is preliminary data.</text>
</comment>
<keyword evidence="2" id="KW-1185">Reference proteome</keyword>
<reference evidence="1 2" key="1">
    <citation type="submission" date="2022-01" db="EMBL/GenBank/DDBJ databases">
        <authorList>
            <person name="Xiong W."/>
            <person name="Schranz E."/>
        </authorList>
    </citation>
    <scope>NUCLEOTIDE SEQUENCE [LARGE SCALE GENOMIC DNA]</scope>
</reference>
<accession>A0AAU9MZU9</accession>
<organism evidence="1 2">
    <name type="scientific">Lactuca virosa</name>
    <dbReference type="NCBI Taxonomy" id="75947"/>
    <lineage>
        <taxon>Eukaryota</taxon>
        <taxon>Viridiplantae</taxon>
        <taxon>Streptophyta</taxon>
        <taxon>Embryophyta</taxon>
        <taxon>Tracheophyta</taxon>
        <taxon>Spermatophyta</taxon>
        <taxon>Magnoliopsida</taxon>
        <taxon>eudicotyledons</taxon>
        <taxon>Gunneridae</taxon>
        <taxon>Pentapetalae</taxon>
        <taxon>asterids</taxon>
        <taxon>campanulids</taxon>
        <taxon>Asterales</taxon>
        <taxon>Asteraceae</taxon>
        <taxon>Cichorioideae</taxon>
        <taxon>Cichorieae</taxon>
        <taxon>Lactucinae</taxon>
        <taxon>Lactuca</taxon>
    </lineage>
</organism>
<name>A0AAU9MZU9_9ASTR</name>
<dbReference type="EMBL" id="CAKMRJ010003334">
    <property type="protein sequence ID" value="CAH1432400.1"/>
    <property type="molecule type" value="Genomic_DNA"/>
</dbReference>
<dbReference type="AlphaFoldDB" id="A0AAU9MZU9"/>
<evidence type="ECO:0000313" key="2">
    <source>
        <dbReference type="Proteomes" id="UP001157418"/>
    </source>
</evidence>
<protein>
    <submittedName>
        <fullName evidence="1">Uncharacterized protein</fullName>
    </submittedName>
</protein>
<dbReference type="Proteomes" id="UP001157418">
    <property type="component" value="Unassembled WGS sequence"/>
</dbReference>
<evidence type="ECO:0000313" key="1">
    <source>
        <dbReference type="EMBL" id="CAH1432400.1"/>
    </source>
</evidence>
<sequence>MVVIHKANNVQTKEMGVAFSIPLQSLMTTQQWQGIETYLSRHCLAAPEWRRCCADCCDLKKPFSIHGLFGSKWRSAKGPPFFIPSFHGDLLSSFQMPSVC</sequence>